<keyword evidence="2" id="KW-1185">Reference proteome</keyword>
<evidence type="ECO:0000313" key="2">
    <source>
        <dbReference type="Proteomes" id="UP000572051"/>
    </source>
</evidence>
<protein>
    <submittedName>
        <fullName evidence="1">Uncharacterized protein</fullName>
    </submittedName>
</protein>
<proteinExistence type="predicted"/>
<dbReference type="Pfam" id="PF14124">
    <property type="entry name" value="DUF4291"/>
    <property type="match status" value="1"/>
</dbReference>
<dbReference type="EMBL" id="JACCFS010000001">
    <property type="protein sequence ID" value="NYJ32745.1"/>
    <property type="molecule type" value="Genomic_DNA"/>
</dbReference>
<dbReference type="RefSeq" id="WP_281390084.1">
    <property type="nucleotide sequence ID" value="NZ_JACCFS010000001.1"/>
</dbReference>
<name>A0A7Z0J8W9_9ACTN</name>
<dbReference type="Proteomes" id="UP000572051">
    <property type="component" value="Unassembled WGS sequence"/>
</dbReference>
<comment type="caution">
    <text evidence="1">The sequence shown here is derived from an EMBL/GenBank/DDBJ whole genome shotgun (WGS) entry which is preliminary data.</text>
</comment>
<sequence length="44" mass="4719">MPSRYQVRAEHDADTIVVYQAYSPAIAEPALRGAVSCRPSPSTG</sequence>
<reference evidence="1 2" key="1">
    <citation type="submission" date="2020-07" db="EMBL/GenBank/DDBJ databases">
        <title>Sequencing the genomes of 1000 actinobacteria strains.</title>
        <authorList>
            <person name="Klenk H.-P."/>
        </authorList>
    </citation>
    <scope>NUCLEOTIDE SEQUENCE [LARGE SCALE GENOMIC DNA]</scope>
    <source>
        <strain evidence="1 2">DSM 44442</strain>
    </source>
</reference>
<evidence type="ECO:0000313" key="1">
    <source>
        <dbReference type="EMBL" id="NYJ32745.1"/>
    </source>
</evidence>
<accession>A0A7Z0J8W9</accession>
<dbReference type="InterPro" id="IPR025633">
    <property type="entry name" value="DUF4291"/>
</dbReference>
<organism evidence="1 2">
    <name type="scientific">Nocardiopsis aegyptia</name>
    <dbReference type="NCBI Taxonomy" id="220378"/>
    <lineage>
        <taxon>Bacteria</taxon>
        <taxon>Bacillati</taxon>
        <taxon>Actinomycetota</taxon>
        <taxon>Actinomycetes</taxon>
        <taxon>Streptosporangiales</taxon>
        <taxon>Nocardiopsidaceae</taxon>
        <taxon>Nocardiopsis</taxon>
    </lineage>
</organism>
<gene>
    <name evidence="1" type="ORF">HNR10_000626</name>
</gene>
<dbReference type="AlphaFoldDB" id="A0A7Z0J8W9"/>